<dbReference type="AlphaFoldDB" id="A0AAV7RZV6"/>
<name>A0AAV7RZV6_PLEWA</name>
<keyword evidence="3" id="KW-1185">Reference proteome</keyword>
<reference evidence="2" key="1">
    <citation type="journal article" date="2022" name="bioRxiv">
        <title>Sequencing and chromosome-scale assembly of the giantPleurodeles waltlgenome.</title>
        <authorList>
            <person name="Brown T."/>
            <person name="Elewa A."/>
            <person name="Iarovenko S."/>
            <person name="Subramanian E."/>
            <person name="Araus A.J."/>
            <person name="Petzold A."/>
            <person name="Susuki M."/>
            <person name="Suzuki K.-i.T."/>
            <person name="Hayashi T."/>
            <person name="Toyoda A."/>
            <person name="Oliveira C."/>
            <person name="Osipova E."/>
            <person name="Leigh N.D."/>
            <person name="Simon A."/>
            <person name="Yun M.H."/>
        </authorList>
    </citation>
    <scope>NUCLEOTIDE SEQUENCE</scope>
    <source>
        <strain evidence="2">20211129_DDA</strain>
        <tissue evidence="2">Liver</tissue>
    </source>
</reference>
<evidence type="ECO:0000256" key="1">
    <source>
        <dbReference type="SAM" id="MobiDB-lite"/>
    </source>
</evidence>
<comment type="caution">
    <text evidence="2">The sequence shown here is derived from an EMBL/GenBank/DDBJ whole genome shotgun (WGS) entry which is preliminary data.</text>
</comment>
<accession>A0AAV7RZV6</accession>
<protein>
    <submittedName>
        <fullName evidence="2">Uncharacterized protein</fullName>
    </submittedName>
</protein>
<dbReference type="EMBL" id="JANPWB010000009">
    <property type="protein sequence ID" value="KAJ1156500.1"/>
    <property type="molecule type" value="Genomic_DNA"/>
</dbReference>
<organism evidence="2 3">
    <name type="scientific">Pleurodeles waltl</name>
    <name type="common">Iberian ribbed newt</name>
    <dbReference type="NCBI Taxonomy" id="8319"/>
    <lineage>
        <taxon>Eukaryota</taxon>
        <taxon>Metazoa</taxon>
        <taxon>Chordata</taxon>
        <taxon>Craniata</taxon>
        <taxon>Vertebrata</taxon>
        <taxon>Euteleostomi</taxon>
        <taxon>Amphibia</taxon>
        <taxon>Batrachia</taxon>
        <taxon>Caudata</taxon>
        <taxon>Salamandroidea</taxon>
        <taxon>Salamandridae</taxon>
        <taxon>Pleurodelinae</taxon>
        <taxon>Pleurodeles</taxon>
    </lineage>
</organism>
<evidence type="ECO:0000313" key="2">
    <source>
        <dbReference type="EMBL" id="KAJ1156500.1"/>
    </source>
</evidence>
<proteinExistence type="predicted"/>
<feature type="compositionally biased region" description="Basic and acidic residues" evidence="1">
    <location>
        <begin position="30"/>
        <end position="44"/>
    </location>
</feature>
<evidence type="ECO:0000313" key="3">
    <source>
        <dbReference type="Proteomes" id="UP001066276"/>
    </source>
</evidence>
<feature type="region of interest" description="Disordered" evidence="1">
    <location>
        <begin position="29"/>
        <end position="67"/>
    </location>
</feature>
<gene>
    <name evidence="2" type="ORF">NDU88_009219</name>
</gene>
<dbReference type="Proteomes" id="UP001066276">
    <property type="component" value="Chromosome 5"/>
</dbReference>
<sequence>MISPPRVTGAMLVSCTEVSKPAQAVQAILHGEKDGASPKDRKGAGQEGSAAPQARNDVLSPEDADFA</sequence>